<organism evidence="2 3">
    <name type="scientific">Gordonia polyisoprenivorans</name>
    <dbReference type="NCBI Taxonomy" id="84595"/>
    <lineage>
        <taxon>Bacteria</taxon>
        <taxon>Bacillati</taxon>
        <taxon>Actinomycetota</taxon>
        <taxon>Actinomycetes</taxon>
        <taxon>Mycobacteriales</taxon>
        <taxon>Gordoniaceae</taxon>
        <taxon>Gordonia</taxon>
    </lineage>
</organism>
<accession>A0A846WET3</accession>
<dbReference type="RefSeq" id="WP_035728854.1">
    <property type="nucleotide sequence ID" value="NZ_CP085887.1"/>
</dbReference>
<dbReference type="EMBL" id="JAAXPC010000001">
    <property type="protein sequence ID" value="NKY00322.1"/>
    <property type="molecule type" value="Genomic_DNA"/>
</dbReference>
<dbReference type="InterPro" id="IPR014729">
    <property type="entry name" value="Rossmann-like_a/b/a_fold"/>
</dbReference>
<evidence type="ECO:0000313" key="3">
    <source>
        <dbReference type="Proteomes" id="UP000563898"/>
    </source>
</evidence>
<dbReference type="InterPro" id="IPR051599">
    <property type="entry name" value="Cell_Envelope_Assoc"/>
</dbReference>
<reference evidence="2 3" key="1">
    <citation type="submission" date="2020-04" db="EMBL/GenBank/DDBJ databases">
        <title>MicrobeNet Type strains.</title>
        <authorList>
            <person name="Nicholson A.C."/>
        </authorList>
    </citation>
    <scope>NUCLEOTIDE SEQUENCE [LARGE SCALE GENOMIC DNA]</scope>
    <source>
        <strain evidence="2 3">ATCC BAA-14</strain>
    </source>
</reference>
<proteinExistence type="predicted"/>
<gene>
    <name evidence="2" type="ORF">HGA05_01830</name>
</gene>
<dbReference type="PANTHER" id="PTHR30336">
    <property type="entry name" value="INNER MEMBRANE PROTEIN, PROBABLE PERMEASE"/>
    <property type="match status" value="1"/>
</dbReference>
<name>A0A846WET3_9ACTN</name>
<dbReference type="Gene3D" id="3.40.50.620">
    <property type="entry name" value="HUPs"/>
    <property type="match status" value="1"/>
</dbReference>
<protein>
    <submittedName>
        <fullName evidence="2">YdcF family protein</fullName>
    </submittedName>
</protein>
<sequence>MRLRVVASIVVVVLAVTVGGLVSSPARADNGSSDWGSSGLGSSDLLSPTSLFLWQSPPTRYIVVLGAKMGTFGQTPTILNERLDTGAALARSHPFNRVIVSGGDTWWLPVSEAQFMNLGLMRRGVPMWQMVNEGRSTDTVENATYTVAMLKAMGATGALIVTNAFHMPRAMGDFRAAAAKQHAALQFQPSYA</sequence>
<dbReference type="Pfam" id="PF02698">
    <property type="entry name" value="DUF218"/>
    <property type="match status" value="1"/>
</dbReference>
<dbReference type="AlphaFoldDB" id="A0A846WET3"/>
<evidence type="ECO:0000313" key="2">
    <source>
        <dbReference type="EMBL" id="NKY00322.1"/>
    </source>
</evidence>
<comment type="caution">
    <text evidence="2">The sequence shown here is derived from an EMBL/GenBank/DDBJ whole genome shotgun (WGS) entry which is preliminary data.</text>
</comment>
<feature type="domain" description="DUF218" evidence="1">
    <location>
        <begin position="61"/>
        <end position="179"/>
    </location>
</feature>
<dbReference type="PANTHER" id="PTHR30336:SF20">
    <property type="entry name" value="DUF218 DOMAIN-CONTAINING PROTEIN"/>
    <property type="match status" value="1"/>
</dbReference>
<evidence type="ECO:0000259" key="1">
    <source>
        <dbReference type="Pfam" id="PF02698"/>
    </source>
</evidence>
<dbReference type="CDD" id="cd06259">
    <property type="entry name" value="YdcF-like"/>
    <property type="match status" value="1"/>
</dbReference>
<dbReference type="Proteomes" id="UP000563898">
    <property type="component" value="Unassembled WGS sequence"/>
</dbReference>
<dbReference type="InterPro" id="IPR003848">
    <property type="entry name" value="DUF218"/>
</dbReference>
<dbReference type="GO" id="GO:0005886">
    <property type="term" value="C:plasma membrane"/>
    <property type="evidence" value="ECO:0007669"/>
    <property type="project" value="TreeGrafter"/>
</dbReference>